<comment type="caution">
    <text evidence="1">The sequence shown here is derived from an EMBL/GenBank/DDBJ whole genome shotgun (WGS) entry which is preliminary data.</text>
</comment>
<protein>
    <submittedName>
        <fullName evidence="1">Uncharacterized protein</fullName>
    </submittedName>
</protein>
<evidence type="ECO:0000313" key="2">
    <source>
        <dbReference type="Proteomes" id="UP000521227"/>
    </source>
</evidence>
<dbReference type="EMBL" id="JACHIJ010000005">
    <property type="protein sequence ID" value="MBB5053984.1"/>
    <property type="molecule type" value="Genomic_DNA"/>
</dbReference>
<organism evidence="1 2">
    <name type="scientific">Afipia massiliensis</name>
    <dbReference type="NCBI Taxonomy" id="211460"/>
    <lineage>
        <taxon>Bacteria</taxon>
        <taxon>Pseudomonadati</taxon>
        <taxon>Pseudomonadota</taxon>
        <taxon>Alphaproteobacteria</taxon>
        <taxon>Hyphomicrobiales</taxon>
        <taxon>Nitrobacteraceae</taxon>
        <taxon>Afipia</taxon>
    </lineage>
</organism>
<evidence type="ECO:0000313" key="1">
    <source>
        <dbReference type="EMBL" id="MBB5053984.1"/>
    </source>
</evidence>
<dbReference type="AlphaFoldDB" id="A0A840N5V6"/>
<gene>
    <name evidence="1" type="ORF">HNQ36_003984</name>
</gene>
<accession>A0A840N5V6</accession>
<proteinExistence type="predicted"/>
<reference evidence="1 2" key="1">
    <citation type="submission" date="2020-08" db="EMBL/GenBank/DDBJ databases">
        <title>Genomic Encyclopedia of Type Strains, Phase IV (KMG-IV): sequencing the most valuable type-strain genomes for metagenomic binning, comparative biology and taxonomic classification.</title>
        <authorList>
            <person name="Goeker M."/>
        </authorList>
    </citation>
    <scope>NUCLEOTIDE SEQUENCE [LARGE SCALE GENOMIC DNA]</scope>
    <source>
        <strain evidence="1 2">DSM 17498</strain>
    </source>
</reference>
<name>A0A840N5V6_9BRAD</name>
<dbReference type="Proteomes" id="UP000521227">
    <property type="component" value="Unassembled WGS sequence"/>
</dbReference>
<sequence length="53" mass="6297">MSTAFSLREARKTLLRFKKKDKKKYIDVFKNLYYRTGKSTEGTCNNFHCSRAD</sequence>